<protein>
    <recommendedName>
        <fullName evidence="4">Transposase</fullName>
    </recommendedName>
</protein>
<dbReference type="EMBL" id="JAUSZI010000002">
    <property type="protein sequence ID" value="MDQ1022561.1"/>
    <property type="molecule type" value="Genomic_DNA"/>
</dbReference>
<feature type="compositionally biased region" description="Basic and acidic residues" evidence="1">
    <location>
        <begin position="1"/>
        <end position="16"/>
    </location>
</feature>
<evidence type="ECO:0000313" key="2">
    <source>
        <dbReference type="EMBL" id="MDQ1022561.1"/>
    </source>
</evidence>
<proteinExistence type="predicted"/>
<evidence type="ECO:0000256" key="1">
    <source>
        <dbReference type="SAM" id="MobiDB-lite"/>
    </source>
</evidence>
<comment type="caution">
    <text evidence="2">The sequence shown here is derived from an EMBL/GenBank/DDBJ whole genome shotgun (WGS) entry which is preliminary data.</text>
</comment>
<reference evidence="2 3" key="1">
    <citation type="submission" date="2023-07" db="EMBL/GenBank/DDBJ databases">
        <title>Comparative genomics of wheat-associated soil bacteria to identify genetic determinants of phenazine resistance.</title>
        <authorList>
            <person name="Mouncey N."/>
        </authorList>
    </citation>
    <scope>NUCLEOTIDE SEQUENCE [LARGE SCALE GENOMIC DNA]</scope>
    <source>
        <strain evidence="2 3">V2I4</strain>
    </source>
</reference>
<organism evidence="2 3">
    <name type="scientific">Streptomyces umbrinus</name>
    <dbReference type="NCBI Taxonomy" id="67370"/>
    <lineage>
        <taxon>Bacteria</taxon>
        <taxon>Bacillati</taxon>
        <taxon>Actinomycetota</taxon>
        <taxon>Actinomycetes</taxon>
        <taxon>Kitasatosporales</taxon>
        <taxon>Streptomycetaceae</taxon>
        <taxon>Streptomyces</taxon>
        <taxon>Streptomyces phaeochromogenes group</taxon>
    </lineage>
</organism>
<evidence type="ECO:0008006" key="4">
    <source>
        <dbReference type="Google" id="ProtNLM"/>
    </source>
</evidence>
<sequence length="87" mass="9964">MVTARVDVDEHQEQPERSTGPVKDWERPGLPADCAPGRAPELLTDTQVNARIDYGFTQEWTQRRIGEFAGRSATVVNRRKKEWERVA</sequence>
<accession>A0ABU0SG89</accession>
<name>A0ABU0SG89_9ACTN</name>
<gene>
    <name evidence="2" type="ORF">QF035_000143</name>
</gene>
<dbReference type="RefSeq" id="WP_307517426.1">
    <property type="nucleotide sequence ID" value="NZ_JAUSZI010000002.1"/>
</dbReference>
<dbReference type="Proteomes" id="UP001230328">
    <property type="component" value="Unassembled WGS sequence"/>
</dbReference>
<feature type="region of interest" description="Disordered" evidence="1">
    <location>
        <begin position="1"/>
        <end position="29"/>
    </location>
</feature>
<evidence type="ECO:0000313" key="3">
    <source>
        <dbReference type="Proteomes" id="UP001230328"/>
    </source>
</evidence>
<keyword evidence="3" id="KW-1185">Reference proteome</keyword>